<evidence type="ECO:0000313" key="2">
    <source>
        <dbReference type="Proteomes" id="UP000291981"/>
    </source>
</evidence>
<reference evidence="1 2" key="1">
    <citation type="submission" date="2019-02" db="EMBL/GenBank/DDBJ databases">
        <title>Draft genome sequence of Muricauda sp. 176CP4-71.</title>
        <authorList>
            <person name="Park J.-S."/>
        </authorList>
    </citation>
    <scope>NUCLEOTIDE SEQUENCE [LARGE SCALE GENOMIC DNA]</scope>
    <source>
        <strain evidence="1 2">176CP4-71</strain>
    </source>
</reference>
<dbReference type="EMBL" id="SGIU01000002">
    <property type="protein sequence ID" value="TAI47707.1"/>
    <property type="molecule type" value="Genomic_DNA"/>
</dbReference>
<accession>A0A4Q8QDR8</accession>
<comment type="caution">
    <text evidence="1">The sequence shown here is derived from an EMBL/GenBank/DDBJ whole genome shotgun (WGS) entry which is preliminary data.</text>
</comment>
<dbReference type="InterPro" id="IPR047690">
    <property type="entry name" value="IPExxxVDY_fam"/>
</dbReference>
<gene>
    <name evidence="1" type="ORF">EW142_13690</name>
</gene>
<dbReference type="Proteomes" id="UP000291981">
    <property type="component" value="Unassembled WGS sequence"/>
</dbReference>
<dbReference type="NCBIfam" id="NF033205">
    <property type="entry name" value="IPExxxVDY"/>
    <property type="match status" value="1"/>
</dbReference>
<dbReference type="OrthoDB" id="676614at2"/>
<evidence type="ECO:0000313" key="1">
    <source>
        <dbReference type="EMBL" id="TAI47707.1"/>
    </source>
</evidence>
<organism evidence="1 2">
    <name type="scientific">Flagellimonas allohymeniacidonis</name>
    <dbReference type="NCBI Taxonomy" id="2517819"/>
    <lineage>
        <taxon>Bacteria</taxon>
        <taxon>Pseudomonadati</taxon>
        <taxon>Bacteroidota</taxon>
        <taxon>Flavobacteriia</taxon>
        <taxon>Flavobacteriales</taxon>
        <taxon>Flavobacteriaceae</taxon>
        <taxon>Flagellimonas</taxon>
    </lineage>
</organism>
<name>A0A4Q8QDR8_9FLAO</name>
<keyword evidence="2" id="KW-1185">Reference proteome</keyword>
<protein>
    <submittedName>
        <fullName evidence="1">IPExxxVDY family protein</fullName>
    </submittedName>
</protein>
<sequence>MQTTHKIGAEFYEEDYHLIAIHSDLENFAMTYALNFYCGLKLRRTEEDLTLEKDLAFPIFEWNDELSETQWTLFCNRSEEEVRMDFGGLFEENISLQKNFLLKEQKEVDYFLKMDSDHTTGINELAKKVNQIPRVVTAYSIDTETLKSKSNLIF</sequence>
<dbReference type="AlphaFoldDB" id="A0A4Q8QDR8"/>
<dbReference type="RefSeq" id="WP_130614751.1">
    <property type="nucleotide sequence ID" value="NZ_SGIU01000002.1"/>
</dbReference>
<proteinExistence type="predicted"/>